<evidence type="ECO:0000256" key="1">
    <source>
        <dbReference type="SAM" id="MobiDB-lite"/>
    </source>
</evidence>
<gene>
    <name evidence="2" type="ORF">SAMN05421819_3385</name>
</gene>
<protein>
    <submittedName>
        <fullName evidence="2">Uncharacterized protein</fullName>
    </submittedName>
</protein>
<evidence type="ECO:0000313" key="3">
    <source>
        <dbReference type="Proteomes" id="UP000236728"/>
    </source>
</evidence>
<feature type="compositionally biased region" description="Basic and acidic residues" evidence="1">
    <location>
        <begin position="24"/>
        <end position="35"/>
    </location>
</feature>
<sequence>MRLHEFSAANGVRKTLRGQGGEDASVRCQRDDRRKATGTPRRSAGTGIRISEDSEVPFSMQSAWGLLVEIRTPKAYPRRVSKDVEPAQPFSVRIRYPTAQMRVPHISILRCGFAGSRSCRQLLVFRRLRYARGLGIMCRHCRHLLAMLADVVRSDVGIELADAGKSHVTHRGVAELRC</sequence>
<name>A0A1H6B0Q0_9BACT</name>
<organism evidence="2 3">
    <name type="scientific">Bryocella elongata</name>
    <dbReference type="NCBI Taxonomy" id="863522"/>
    <lineage>
        <taxon>Bacteria</taxon>
        <taxon>Pseudomonadati</taxon>
        <taxon>Acidobacteriota</taxon>
        <taxon>Terriglobia</taxon>
        <taxon>Terriglobales</taxon>
        <taxon>Acidobacteriaceae</taxon>
        <taxon>Bryocella</taxon>
    </lineage>
</organism>
<dbReference type="Proteomes" id="UP000236728">
    <property type="component" value="Unassembled WGS sequence"/>
</dbReference>
<dbReference type="EMBL" id="FNVA01000006">
    <property type="protein sequence ID" value="SEG53847.1"/>
    <property type="molecule type" value="Genomic_DNA"/>
</dbReference>
<feature type="region of interest" description="Disordered" evidence="1">
    <location>
        <begin position="1"/>
        <end position="48"/>
    </location>
</feature>
<keyword evidence="3" id="KW-1185">Reference proteome</keyword>
<accession>A0A1H6B0Q0</accession>
<reference evidence="2 3" key="1">
    <citation type="submission" date="2016-10" db="EMBL/GenBank/DDBJ databases">
        <authorList>
            <person name="de Groot N.N."/>
        </authorList>
    </citation>
    <scope>NUCLEOTIDE SEQUENCE [LARGE SCALE GENOMIC DNA]</scope>
    <source>
        <strain evidence="2 3">DSM 22489</strain>
    </source>
</reference>
<dbReference type="AlphaFoldDB" id="A0A1H6B0Q0"/>
<proteinExistence type="predicted"/>
<evidence type="ECO:0000313" key="2">
    <source>
        <dbReference type="EMBL" id="SEG53847.1"/>
    </source>
</evidence>